<feature type="transmembrane region" description="Helical" evidence="2">
    <location>
        <begin position="350"/>
        <end position="371"/>
    </location>
</feature>
<evidence type="ECO:0000256" key="1">
    <source>
        <dbReference type="SAM" id="MobiDB-lite"/>
    </source>
</evidence>
<keyword evidence="2" id="KW-1133">Transmembrane helix</keyword>
<dbReference type="PANTHER" id="PTHR22674:SF6">
    <property type="entry name" value="NTPASE KAP FAMILY P-LOOP DOMAIN-CONTAINING PROTEIN 1"/>
    <property type="match status" value="1"/>
</dbReference>
<organism evidence="5 6">
    <name type="scientific">Streptomyces nodosus</name>
    <dbReference type="NCBI Taxonomy" id="40318"/>
    <lineage>
        <taxon>Bacteria</taxon>
        <taxon>Bacillati</taxon>
        <taxon>Actinomycetota</taxon>
        <taxon>Actinomycetes</taxon>
        <taxon>Kitasatosporales</taxon>
        <taxon>Streptomycetaceae</taxon>
        <taxon>Streptomyces</taxon>
    </lineage>
</organism>
<feature type="transmembrane region" description="Helical" evidence="2">
    <location>
        <begin position="517"/>
        <end position="536"/>
    </location>
</feature>
<evidence type="ECO:0000259" key="4">
    <source>
        <dbReference type="Pfam" id="PF26348"/>
    </source>
</evidence>
<dbReference type="KEGG" id="snq:CP978_13265"/>
<accession>A0A5P2W502</accession>
<proteinExistence type="predicted"/>
<evidence type="ECO:0000259" key="3">
    <source>
        <dbReference type="Pfam" id="PF07693"/>
    </source>
</evidence>
<feature type="transmembrane region" description="Helical" evidence="2">
    <location>
        <begin position="377"/>
        <end position="397"/>
    </location>
</feature>
<sequence length="798" mass="87151">MAESHIQPGMAATRAEIKNLYGGGTQGGIVPSATTNNVLLFSDPAAGHRFGYFDGWLAEDDARGPIFEYTGAGTIGDQTFERGNKAILNHVEDGRSLRVFTAAGRVEGSQTILHRYVGEFKVDAEQPYIQRQAPDANGNSRNVIVFRLRPAGPVDRDSLDTISPPPSLATLHSDSSTVDDLLNNRAEVDKLAKLVLATTTMPPLAIALLGEWGAGKSSFMAQMDQRIRQLTLLSAEVKSGESAFMEHVHQIHFNAWHYSDEHVWSGLVDELFSALASTPREQSDSSESAGAKRHQRAAKLADLESRSQQLDADLQRAAGLRPQGFLASLISPREGWPLLRAATREMRAQIVAYGLISITMLVAALAIAVWGEPVIQPWITGSITIILAGLPLAKIWANVRAWLPDQRRNLDKVHDRLKEIQKELHSQVAVARASLAEVDAAVRLADFLSERGSLNSYREYQGLLTKVHKDLTRLDEALRAAQDEWAQSESDQRPPLQRIILYIDDLDRCPPDRVVEVLAAIHLMLALPLFVVVVAVDPRWLVRCLKHHHKELFAAGGEIGEGAIDDIATPVDYLDKIFQIPLTVPPTTPRKTGLLLESLLGSPGVNNDQSEESEQTPPEGEVHIEGNTSEDSGSEGEAAAPETNADELNPSQMSLTAAEISFMAQLGALLPTPRAAKKLVNLYRLVRMGVEAEGLSGFVDTSSGEPGEHQVVQILLALLVGRPEQASALFKYILAAAPTEKITDVLRNSPPQATIGHKAAEVLDSITGNTEVWLDVAAYQRWCPVLARYSFYTRRLSG</sequence>
<dbReference type="InterPro" id="IPR011646">
    <property type="entry name" value="KAP_P-loop"/>
</dbReference>
<dbReference type="PANTHER" id="PTHR22674">
    <property type="entry name" value="NTPASE, KAP FAMILY P-LOOP DOMAIN-CONTAINING 1"/>
    <property type="match status" value="1"/>
</dbReference>
<dbReference type="Pfam" id="PF07693">
    <property type="entry name" value="KAP_NTPase"/>
    <property type="match status" value="1"/>
</dbReference>
<dbReference type="AlphaFoldDB" id="A0A5P2W502"/>
<dbReference type="OrthoDB" id="4939521at2"/>
<dbReference type="InterPro" id="IPR058712">
    <property type="entry name" value="SRA_ScoMcrA"/>
</dbReference>
<feature type="region of interest" description="Disordered" evidence="1">
    <location>
        <begin position="601"/>
        <end position="647"/>
    </location>
</feature>
<dbReference type="Proteomes" id="UP000325763">
    <property type="component" value="Chromosome"/>
</dbReference>
<evidence type="ECO:0000313" key="6">
    <source>
        <dbReference type="Proteomes" id="UP000325763"/>
    </source>
</evidence>
<gene>
    <name evidence="5" type="ORF">CP978_13265</name>
</gene>
<dbReference type="InterPro" id="IPR052754">
    <property type="entry name" value="NTPase_KAP_P-loop"/>
</dbReference>
<evidence type="ECO:0000256" key="2">
    <source>
        <dbReference type="SAM" id="Phobius"/>
    </source>
</evidence>
<evidence type="ECO:0000313" key="5">
    <source>
        <dbReference type="EMBL" id="QEV39407.1"/>
    </source>
</evidence>
<feature type="domain" description="KAP NTPase" evidence="3">
    <location>
        <begin position="187"/>
        <end position="683"/>
    </location>
</feature>
<dbReference type="Pfam" id="PF26348">
    <property type="entry name" value="SRA_ScoMcrA"/>
    <property type="match status" value="1"/>
</dbReference>
<dbReference type="RefSeq" id="WP_079162120.1">
    <property type="nucleotide sequence ID" value="NZ_CP009313.1"/>
</dbReference>
<name>A0A5P2W502_9ACTN</name>
<dbReference type="EMBL" id="CP023747">
    <property type="protein sequence ID" value="QEV39407.1"/>
    <property type="molecule type" value="Genomic_DNA"/>
</dbReference>
<reference evidence="5 6" key="1">
    <citation type="submission" date="2017-09" db="EMBL/GenBank/DDBJ databases">
        <title>Streptomyces genome completion.</title>
        <authorList>
            <person name="Lee N."/>
            <person name="Cho B.-K."/>
        </authorList>
    </citation>
    <scope>NUCLEOTIDE SEQUENCE [LARGE SCALE GENOMIC DNA]</scope>
    <source>
        <strain evidence="5 6">ATCC 14899</strain>
    </source>
</reference>
<keyword evidence="2" id="KW-0812">Transmembrane</keyword>
<keyword evidence="2" id="KW-0472">Membrane</keyword>
<feature type="domain" description="ScoMcrA-like SRA" evidence="4">
    <location>
        <begin position="12"/>
        <end position="154"/>
    </location>
</feature>
<evidence type="ECO:0008006" key="7">
    <source>
        <dbReference type="Google" id="ProtNLM"/>
    </source>
</evidence>
<protein>
    <recommendedName>
        <fullName evidence="7">KAP NTPase domain-containing protein</fullName>
    </recommendedName>
</protein>